<reference evidence="1 2" key="2">
    <citation type="submission" date="2018-11" db="EMBL/GenBank/DDBJ databases">
        <authorList>
            <consortium name="Pathogen Informatics"/>
        </authorList>
    </citation>
    <scope>NUCLEOTIDE SEQUENCE [LARGE SCALE GENOMIC DNA]</scope>
</reference>
<protein>
    <submittedName>
        <fullName evidence="3">Serine/threonine protein phosphatase</fullName>
    </submittedName>
</protein>
<accession>A0A0N4TQT4</accession>
<keyword evidence="2" id="KW-1185">Reference proteome</keyword>
<evidence type="ECO:0000313" key="3">
    <source>
        <dbReference type="WBParaSite" id="BPAG_0001096901-mRNA-1"/>
    </source>
</evidence>
<name>A0A0N4TQT4_BRUPA</name>
<dbReference type="EMBL" id="UZAD01013205">
    <property type="protein sequence ID" value="VDN92117.1"/>
    <property type="molecule type" value="Genomic_DNA"/>
</dbReference>
<evidence type="ECO:0000313" key="1">
    <source>
        <dbReference type="EMBL" id="VDN92117.1"/>
    </source>
</evidence>
<sequence>FHQFLQLIECDKLSLIWLRGNHEHIINSQQFLSEFLGLSFLSIFALTPQIAIGDDEFLAKFLEGKATKYLEETILRIDNSLITTNGFCQAIDVEYIVIDEILKHLSLNESKPRQGAFRITHPQLPDETLLLWSDKDGVHIASNANSVSGL</sequence>
<dbReference type="AlphaFoldDB" id="A0A0N4TQT4"/>
<proteinExistence type="predicted"/>
<dbReference type="Proteomes" id="UP000278627">
    <property type="component" value="Unassembled WGS sequence"/>
</dbReference>
<organism evidence="3">
    <name type="scientific">Brugia pahangi</name>
    <name type="common">Filarial nematode worm</name>
    <dbReference type="NCBI Taxonomy" id="6280"/>
    <lineage>
        <taxon>Eukaryota</taxon>
        <taxon>Metazoa</taxon>
        <taxon>Ecdysozoa</taxon>
        <taxon>Nematoda</taxon>
        <taxon>Chromadorea</taxon>
        <taxon>Rhabditida</taxon>
        <taxon>Spirurina</taxon>
        <taxon>Spiruromorpha</taxon>
        <taxon>Filarioidea</taxon>
        <taxon>Onchocercidae</taxon>
        <taxon>Brugia</taxon>
    </lineage>
</organism>
<reference evidence="3" key="1">
    <citation type="submission" date="2017-02" db="UniProtKB">
        <authorList>
            <consortium name="WormBaseParasite"/>
        </authorList>
    </citation>
    <scope>IDENTIFICATION</scope>
</reference>
<dbReference type="WBParaSite" id="BPAG_0001096901-mRNA-1">
    <property type="protein sequence ID" value="BPAG_0001096901-mRNA-1"/>
    <property type="gene ID" value="BPAG_0001096901"/>
</dbReference>
<gene>
    <name evidence="1" type="ORF">BPAG_LOCUS10931</name>
</gene>
<evidence type="ECO:0000313" key="2">
    <source>
        <dbReference type="Proteomes" id="UP000278627"/>
    </source>
</evidence>